<gene>
    <name evidence="1" type="ORF">SAMN04489765_2822</name>
</gene>
<dbReference type="Proteomes" id="UP000183053">
    <property type="component" value="Unassembled WGS sequence"/>
</dbReference>
<name>A0A1H1FNN2_9ACTN</name>
<keyword evidence="2" id="KW-1185">Reference proteome</keyword>
<sequence length="133" mass="13327">MTAVALVVMAVVGIFSVSFGVASTAFERQGFVVLAGPEYRATESSCAGTGEAAGVKEGARVVLRSADGRVSIDGRLDEGALRSGKCVLPFDFSVEVVETDVNYAVTVAGLPASPVAGAELTASSGTVLVSLAG</sequence>
<organism evidence="1 2">
    <name type="scientific">Tsukamurella pulmonis</name>
    <dbReference type="NCBI Taxonomy" id="47312"/>
    <lineage>
        <taxon>Bacteria</taxon>
        <taxon>Bacillati</taxon>
        <taxon>Actinomycetota</taxon>
        <taxon>Actinomycetes</taxon>
        <taxon>Mycobacteriales</taxon>
        <taxon>Tsukamurellaceae</taxon>
        <taxon>Tsukamurella</taxon>
    </lineage>
</organism>
<dbReference type="AlphaFoldDB" id="A0A1H1FNN2"/>
<reference evidence="2" key="1">
    <citation type="submission" date="2016-10" db="EMBL/GenBank/DDBJ databases">
        <authorList>
            <person name="Varghese N."/>
            <person name="Submissions S."/>
        </authorList>
    </citation>
    <scope>NUCLEOTIDE SEQUENCE [LARGE SCALE GENOMIC DNA]</scope>
    <source>
        <strain evidence="2">DSM 44142</strain>
    </source>
</reference>
<evidence type="ECO:0000313" key="1">
    <source>
        <dbReference type="EMBL" id="SDR02527.1"/>
    </source>
</evidence>
<accession>A0A1H1FNN2</accession>
<dbReference type="EMBL" id="FNLF01000002">
    <property type="protein sequence ID" value="SDR02527.1"/>
    <property type="molecule type" value="Genomic_DNA"/>
</dbReference>
<protein>
    <submittedName>
        <fullName evidence="1">Uncharacterized protein</fullName>
    </submittedName>
</protein>
<dbReference type="STRING" id="47312.SAMN04489765_2822"/>
<evidence type="ECO:0000313" key="2">
    <source>
        <dbReference type="Proteomes" id="UP000183053"/>
    </source>
</evidence>
<proteinExistence type="predicted"/>